<proteinExistence type="predicted"/>
<evidence type="ECO:0000313" key="1">
    <source>
        <dbReference type="EMBL" id="MDP9611533.1"/>
    </source>
</evidence>
<reference evidence="1 2" key="1">
    <citation type="submission" date="2023-07" db="EMBL/GenBank/DDBJ databases">
        <title>Sequencing the genomes of 1000 actinobacteria strains.</title>
        <authorList>
            <person name="Klenk H.-P."/>
        </authorList>
    </citation>
    <scope>NUCLEOTIDE SEQUENCE [LARGE SCALE GENOMIC DNA]</scope>
    <source>
        <strain evidence="1 2">DSM 41600</strain>
    </source>
</reference>
<gene>
    <name evidence="1" type="ORF">JOF35_003810</name>
</gene>
<dbReference type="Proteomes" id="UP001234880">
    <property type="component" value="Unassembled WGS sequence"/>
</dbReference>
<keyword evidence="2" id="KW-1185">Reference proteome</keyword>
<evidence type="ECO:0000313" key="2">
    <source>
        <dbReference type="Proteomes" id="UP001234880"/>
    </source>
</evidence>
<organism evidence="1 2">
    <name type="scientific">Streptomyces demainii</name>
    <dbReference type="NCBI Taxonomy" id="588122"/>
    <lineage>
        <taxon>Bacteria</taxon>
        <taxon>Bacillati</taxon>
        <taxon>Actinomycetota</taxon>
        <taxon>Actinomycetes</taxon>
        <taxon>Kitasatosporales</taxon>
        <taxon>Streptomycetaceae</taxon>
        <taxon>Streptomyces</taxon>
    </lineage>
</organism>
<dbReference type="EMBL" id="JAURUE010000001">
    <property type="protein sequence ID" value="MDP9611533.1"/>
    <property type="molecule type" value="Genomic_DNA"/>
</dbReference>
<evidence type="ECO:0008006" key="3">
    <source>
        <dbReference type="Google" id="ProtNLM"/>
    </source>
</evidence>
<protein>
    <recommendedName>
        <fullName evidence="3">Transmembrane protein</fullName>
    </recommendedName>
</protein>
<sequence length="74" mass="8720">MVQFEARLPLWLLLLLLLVVGVPLTVGWVYAIRCVTRWVNQLPRRVRSWMRRKLLRVLLTDRGPLSDGDNAPRR</sequence>
<accession>A0ABT9KSX5</accession>
<comment type="caution">
    <text evidence="1">The sequence shown here is derived from an EMBL/GenBank/DDBJ whole genome shotgun (WGS) entry which is preliminary data.</text>
</comment>
<name>A0ABT9KSX5_9ACTN</name>